<feature type="transmembrane region" description="Helical" evidence="2">
    <location>
        <begin position="35"/>
        <end position="54"/>
    </location>
</feature>
<reference evidence="3 4" key="1">
    <citation type="submission" date="2020-08" db="EMBL/GenBank/DDBJ databases">
        <title>The isolate Caproiciproducens sp. 7D4C2 produces n-caproate at mildly acidic conditions from hexoses: genome and rBOX comparison with related strains and chain-elongating bacteria.</title>
        <authorList>
            <person name="Esquivel-Elizondo S."/>
            <person name="Bagci C."/>
            <person name="Temovska M."/>
            <person name="Jeon B.S."/>
            <person name="Bessarab I."/>
            <person name="Williams R.B.H."/>
            <person name="Huson D.H."/>
            <person name="Angenent L.T."/>
        </authorList>
    </citation>
    <scope>NUCLEOTIDE SEQUENCE [LARGE SCALE GENOMIC DNA]</scope>
    <source>
        <strain evidence="3 4">7D4C2</strain>
    </source>
</reference>
<keyword evidence="2" id="KW-1133">Transmembrane helix</keyword>
<name>A0A7G8T704_9FIRM</name>
<evidence type="ECO:0000313" key="4">
    <source>
        <dbReference type="Proteomes" id="UP000515909"/>
    </source>
</evidence>
<dbReference type="EMBL" id="CP060286">
    <property type="protein sequence ID" value="QNK39395.1"/>
    <property type="molecule type" value="Genomic_DNA"/>
</dbReference>
<dbReference type="KEGG" id="cfem:HCR03_11590"/>
<protein>
    <submittedName>
        <fullName evidence="3">Uncharacterized protein</fullName>
    </submittedName>
</protein>
<organism evidence="3 4">
    <name type="scientific">Caproicibacter fermentans</name>
    <dbReference type="NCBI Taxonomy" id="2576756"/>
    <lineage>
        <taxon>Bacteria</taxon>
        <taxon>Bacillati</taxon>
        <taxon>Bacillota</taxon>
        <taxon>Clostridia</taxon>
        <taxon>Eubacteriales</taxon>
        <taxon>Acutalibacteraceae</taxon>
        <taxon>Caproicibacter</taxon>
    </lineage>
</organism>
<keyword evidence="2" id="KW-0812">Transmembrane</keyword>
<feature type="region of interest" description="Disordered" evidence="1">
    <location>
        <begin position="1"/>
        <end position="25"/>
    </location>
</feature>
<proteinExistence type="predicted"/>
<dbReference type="AlphaFoldDB" id="A0A7G8T704"/>
<keyword evidence="2" id="KW-0472">Membrane</keyword>
<dbReference type="Proteomes" id="UP000515909">
    <property type="component" value="Chromosome"/>
</dbReference>
<evidence type="ECO:0000313" key="3">
    <source>
        <dbReference type="EMBL" id="QNK39395.1"/>
    </source>
</evidence>
<evidence type="ECO:0000256" key="1">
    <source>
        <dbReference type="SAM" id="MobiDB-lite"/>
    </source>
</evidence>
<gene>
    <name evidence="3" type="ORF">HCR03_11590</name>
</gene>
<accession>A0A7G8T704</accession>
<sequence>MAREGLLLQEDGNGPEQPAPAPETPKKKAENFWYYHKWHILVLLLAVVVASFLIRDMMRPKADYEIGMITAYTCPQDAIDLLQKQIEKYGEDLNGDGRVIVQINNYTVEPNGGGTQAQIAGQVKLEADLSTGESMLFFTDEDSFAQQQEKIQMFAKTDGSTPEKGENGPEGMRVPVSELKALSGLSYQGSDGVNPMDGLGLSLRIYQGSAVDGKHDGYWEASRRLFQKLASGRRTN</sequence>
<dbReference type="RefSeq" id="WP_187034310.1">
    <property type="nucleotide sequence ID" value="NZ_CP060286.1"/>
</dbReference>
<evidence type="ECO:0000256" key="2">
    <source>
        <dbReference type="SAM" id="Phobius"/>
    </source>
</evidence>